<dbReference type="PANTHER" id="PTHR42912">
    <property type="entry name" value="METHYLTRANSFERASE"/>
    <property type="match status" value="1"/>
</dbReference>
<organism evidence="2 3">
    <name type="scientific">Chitinophaga flava</name>
    <dbReference type="NCBI Taxonomy" id="2259036"/>
    <lineage>
        <taxon>Bacteria</taxon>
        <taxon>Pseudomonadati</taxon>
        <taxon>Bacteroidota</taxon>
        <taxon>Chitinophagia</taxon>
        <taxon>Chitinophagales</taxon>
        <taxon>Chitinophagaceae</taxon>
        <taxon>Chitinophaga</taxon>
    </lineage>
</organism>
<dbReference type="AlphaFoldDB" id="A0A365XS11"/>
<dbReference type="Pfam" id="PF08241">
    <property type="entry name" value="Methyltransf_11"/>
    <property type="match status" value="1"/>
</dbReference>
<dbReference type="SUPFAM" id="SSF53335">
    <property type="entry name" value="S-adenosyl-L-methionine-dependent methyltransferases"/>
    <property type="match status" value="1"/>
</dbReference>
<dbReference type="OrthoDB" id="9770553at2"/>
<dbReference type="GO" id="GO:0008757">
    <property type="term" value="F:S-adenosylmethionine-dependent methyltransferase activity"/>
    <property type="evidence" value="ECO:0007669"/>
    <property type="project" value="InterPro"/>
</dbReference>
<protein>
    <recommendedName>
        <fullName evidence="1">Methyltransferase type 11 domain-containing protein</fullName>
    </recommendedName>
</protein>
<dbReference type="InterPro" id="IPR013216">
    <property type="entry name" value="Methyltransf_11"/>
</dbReference>
<dbReference type="Gene3D" id="3.40.50.150">
    <property type="entry name" value="Vaccinia Virus protein VP39"/>
    <property type="match status" value="1"/>
</dbReference>
<reference evidence="2 3" key="1">
    <citation type="submission" date="2018-05" db="EMBL/GenBank/DDBJ databases">
        <title>Chitinophaga sp. K3CV102501T nov., isolated from isolated from a monsoon evergreen broad-leaved forest soil.</title>
        <authorList>
            <person name="Lv Y."/>
        </authorList>
    </citation>
    <scope>NUCLEOTIDE SEQUENCE [LARGE SCALE GENOMIC DNA]</scope>
    <source>
        <strain evidence="2 3">GDMCC 1.1325</strain>
    </source>
</reference>
<comment type="caution">
    <text evidence="2">The sequence shown here is derived from an EMBL/GenBank/DDBJ whole genome shotgun (WGS) entry which is preliminary data.</text>
</comment>
<dbReference type="InterPro" id="IPR050508">
    <property type="entry name" value="Methyltransf_Superfamily"/>
</dbReference>
<evidence type="ECO:0000313" key="2">
    <source>
        <dbReference type="EMBL" id="RBL88930.1"/>
    </source>
</evidence>
<name>A0A365XS11_9BACT</name>
<keyword evidence="3" id="KW-1185">Reference proteome</keyword>
<dbReference type="InterPro" id="IPR029063">
    <property type="entry name" value="SAM-dependent_MTases_sf"/>
</dbReference>
<gene>
    <name evidence="2" type="ORF">DF182_20505</name>
</gene>
<dbReference type="RefSeq" id="WP_113617673.1">
    <property type="nucleotide sequence ID" value="NZ_QFFJ01000002.1"/>
</dbReference>
<proteinExistence type="predicted"/>
<sequence>MSYSHKFKAIDQGIYSSLENTRGAAYDNKAKYYERLVGTESFNRIIWDCSRDDLWQFAANAILHSQGRVLDIGCGGLAQTGTLYAATANECTLFDRSAEMLKIARSRLVKQSGYLPANISLLQGDAFHLPFENNTFDIVCSFGTIHLFDNKQDFVNETLRALKPGGRFFFYTMTGEKLISRYFMSALRVINEFGEVYSRQQTLSLFDSAVLQTSSYMKGSVLFISGQKIL</sequence>
<evidence type="ECO:0000259" key="1">
    <source>
        <dbReference type="Pfam" id="PF08241"/>
    </source>
</evidence>
<dbReference type="CDD" id="cd02440">
    <property type="entry name" value="AdoMet_MTases"/>
    <property type="match status" value="1"/>
</dbReference>
<dbReference type="EMBL" id="QFFJ01000002">
    <property type="protein sequence ID" value="RBL88930.1"/>
    <property type="molecule type" value="Genomic_DNA"/>
</dbReference>
<accession>A0A365XS11</accession>
<dbReference type="Proteomes" id="UP000253410">
    <property type="component" value="Unassembled WGS sequence"/>
</dbReference>
<evidence type="ECO:0000313" key="3">
    <source>
        <dbReference type="Proteomes" id="UP000253410"/>
    </source>
</evidence>
<feature type="domain" description="Methyltransferase type 11" evidence="1">
    <location>
        <begin position="70"/>
        <end position="170"/>
    </location>
</feature>